<evidence type="ECO:0000256" key="3">
    <source>
        <dbReference type="ARBA" id="ARBA00022741"/>
    </source>
</evidence>
<dbReference type="InterPro" id="IPR042213">
    <property type="entry name" value="NBD_C_sf"/>
</dbReference>
<gene>
    <name evidence="15" type="ORF">JF539_03895</name>
</gene>
<dbReference type="EMBL" id="JAEKJZ010000001">
    <property type="protein sequence ID" value="MBN9669469.1"/>
    <property type="molecule type" value="Genomic_DNA"/>
</dbReference>
<evidence type="ECO:0000256" key="4">
    <source>
        <dbReference type="ARBA" id="ARBA00022777"/>
    </source>
</evidence>
<dbReference type="InterPro" id="IPR010737">
    <property type="entry name" value="4-carb_acid_sugar_kinase_N"/>
</dbReference>
<comment type="catalytic activity">
    <reaction evidence="7">
        <text>3-dehydro-L-erythronate + ATP = 3-dehydro-4-O-phospho-L-erythronate + ADP + H(+)</text>
        <dbReference type="Rhea" id="RHEA:52552"/>
        <dbReference type="ChEBI" id="CHEBI:15378"/>
        <dbReference type="ChEBI" id="CHEBI:30616"/>
        <dbReference type="ChEBI" id="CHEBI:136592"/>
        <dbReference type="ChEBI" id="CHEBI:136670"/>
        <dbReference type="ChEBI" id="CHEBI:456216"/>
        <dbReference type="EC" id="2.7.1.217"/>
    </reaction>
</comment>
<evidence type="ECO:0000256" key="12">
    <source>
        <dbReference type="ARBA" id="ARBA00041377"/>
    </source>
</evidence>
<evidence type="ECO:0000256" key="5">
    <source>
        <dbReference type="ARBA" id="ARBA00022840"/>
    </source>
</evidence>
<keyword evidence="2" id="KW-0808">Transferase</keyword>
<keyword evidence="3" id="KW-0547">Nucleotide-binding</keyword>
<dbReference type="RefSeq" id="WP_207139032.1">
    <property type="nucleotide sequence ID" value="NZ_JAEKJZ010000001.1"/>
</dbReference>
<evidence type="ECO:0000256" key="8">
    <source>
        <dbReference type="ARBA" id="ARBA00036346"/>
    </source>
</evidence>
<proteinExistence type="inferred from homology"/>
<evidence type="ECO:0000259" key="14">
    <source>
        <dbReference type="Pfam" id="PF17042"/>
    </source>
</evidence>
<evidence type="ECO:0000259" key="13">
    <source>
        <dbReference type="Pfam" id="PF07005"/>
    </source>
</evidence>
<comment type="similarity">
    <text evidence="1">Belongs to the four-carbon acid sugar kinase family.</text>
</comment>
<accession>A0A939EBF6</accession>
<dbReference type="EC" id="2.7.1.217" evidence="10"/>
<dbReference type="Gene3D" id="3.40.50.10840">
    <property type="entry name" value="Putative sugar-binding, N-terminal domain"/>
    <property type="match status" value="1"/>
</dbReference>
<evidence type="ECO:0000313" key="15">
    <source>
        <dbReference type="EMBL" id="MBN9669469.1"/>
    </source>
</evidence>
<evidence type="ECO:0000256" key="10">
    <source>
        <dbReference type="ARBA" id="ARBA00039095"/>
    </source>
</evidence>
<dbReference type="Pfam" id="PF17042">
    <property type="entry name" value="NBD_C"/>
    <property type="match status" value="1"/>
</dbReference>
<evidence type="ECO:0000256" key="11">
    <source>
        <dbReference type="ARBA" id="ARBA00039461"/>
    </source>
</evidence>
<evidence type="ECO:0000256" key="6">
    <source>
        <dbReference type="ARBA" id="ARBA00023277"/>
    </source>
</evidence>
<dbReference type="GO" id="GO:0005524">
    <property type="term" value="F:ATP binding"/>
    <property type="evidence" value="ECO:0007669"/>
    <property type="project" value="UniProtKB-KW"/>
</dbReference>
<dbReference type="SUPFAM" id="SSF142764">
    <property type="entry name" value="YgbK-like"/>
    <property type="match status" value="1"/>
</dbReference>
<evidence type="ECO:0000256" key="2">
    <source>
        <dbReference type="ARBA" id="ARBA00022679"/>
    </source>
</evidence>
<name>A0A939EBF6_9HYPH</name>
<keyword evidence="6" id="KW-0119">Carbohydrate metabolism</keyword>
<comment type="caution">
    <text evidence="15">The sequence shown here is derived from an EMBL/GenBank/DDBJ whole genome shotgun (WGS) entry which is preliminary data.</text>
</comment>
<evidence type="ECO:0000256" key="7">
    <source>
        <dbReference type="ARBA" id="ARBA00035898"/>
    </source>
</evidence>
<dbReference type="InterPro" id="IPR050007">
    <property type="entry name" value="OtnK"/>
</dbReference>
<dbReference type="AlphaFoldDB" id="A0A939EBF6"/>
<reference evidence="15" key="1">
    <citation type="submission" date="2020-12" db="EMBL/GenBank/DDBJ databases">
        <title>Oil enriched cultivation method for isolating marine PHA-producing bacteria.</title>
        <authorList>
            <person name="Zheng W."/>
            <person name="Yu S."/>
            <person name="Huang Y."/>
        </authorList>
    </citation>
    <scope>NUCLEOTIDE SEQUENCE</scope>
    <source>
        <strain evidence="15">SY-2-12</strain>
    </source>
</reference>
<comment type="function">
    <text evidence="9">Catalyzes the ATP-dependent phosphorylation of 3-oxo-tetronate to 3-oxo-tetronate 4-phosphate.</text>
</comment>
<dbReference type="Proteomes" id="UP000664096">
    <property type="component" value="Unassembled WGS sequence"/>
</dbReference>
<dbReference type="Pfam" id="PF07005">
    <property type="entry name" value="SBD_N"/>
    <property type="match status" value="1"/>
</dbReference>
<evidence type="ECO:0000256" key="1">
    <source>
        <dbReference type="ARBA" id="ARBA00005715"/>
    </source>
</evidence>
<feature type="domain" description="Four-carbon acid sugar kinase N-terminal" evidence="13">
    <location>
        <begin position="3"/>
        <end position="227"/>
    </location>
</feature>
<keyword evidence="4 15" id="KW-0418">Kinase</keyword>
<dbReference type="Gene3D" id="3.40.980.20">
    <property type="entry name" value="Four-carbon acid sugar kinase, nucleotide binding domain"/>
    <property type="match status" value="1"/>
</dbReference>
<sequence>MKLGAVGDDFTGSSDLGLTLAEGGLRTVQYVGVPAGGAAPDVEAGIVALKSRSLPVEEAVAQSLAALRWLREQGCTQFLFKYCSTFDSTPEGNIGPVIEAFIEELGTEAPVIVCPAFPATGRTVYQGHLFVGDRLLSESGMENHPLTPMTDPDLRRFLGLQVRSPVGHLPHSEIAAGRVREGLLSEAREGRQIVVCDAISNSDLVALGNAARDFPLLTGGSGIALALPSAHGADRCNPAHWSGVQGPALALSGSCSMATRRQVAEHARARQPQRRIRIEDLVSSSVTVVETLDWALSCEGLPLVYSSADPAEVRAVQDRFGLAASASAIEDFFASLAVEAVRRGVTRLISAGGETSGAVVNALEADALRIGPMIDPGVPAVTVEGQPLALALKSGNFGADDFFLKAARVLEGG</sequence>
<dbReference type="GO" id="GO:0016301">
    <property type="term" value="F:kinase activity"/>
    <property type="evidence" value="ECO:0007669"/>
    <property type="project" value="UniProtKB-KW"/>
</dbReference>
<dbReference type="InterPro" id="IPR037051">
    <property type="entry name" value="4-carb_acid_sugar_kinase_N_sf"/>
</dbReference>
<keyword evidence="5" id="KW-0067">ATP-binding</keyword>
<dbReference type="NCBIfam" id="NF043035">
    <property type="entry name" value="OxoTetrKin"/>
    <property type="match status" value="1"/>
</dbReference>
<feature type="domain" description="Four-carbon acid sugar kinase nucleotide binding" evidence="14">
    <location>
        <begin position="249"/>
        <end position="403"/>
    </location>
</feature>
<organism evidence="15 16">
    <name type="scientific">Roseibium aggregatum</name>
    <dbReference type="NCBI Taxonomy" id="187304"/>
    <lineage>
        <taxon>Bacteria</taxon>
        <taxon>Pseudomonadati</taxon>
        <taxon>Pseudomonadota</taxon>
        <taxon>Alphaproteobacteria</taxon>
        <taxon>Hyphomicrobiales</taxon>
        <taxon>Stappiaceae</taxon>
        <taxon>Roseibium</taxon>
    </lineage>
</organism>
<protein>
    <recommendedName>
        <fullName evidence="11">3-oxo-tetronate kinase</fullName>
        <ecNumber evidence="10">2.7.1.217</ecNumber>
    </recommendedName>
    <alternativeName>
        <fullName evidence="12">3-dehydrotetronate 4-kinase</fullName>
    </alternativeName>
</protein>
<evidence type="ECO:0000313" key="16">
    <source>
        <dbReference type="Proteomes" id="UP000664096"/>
    </source>
</evidence>
<evidence type="ECO:0000256" key="9">
    <source>
        <dbReference type="ARBA" id="ARBA00037335"/>
    </source>
</evidence>
<dbReference type="InterPro" id="IPR031475">
    <property type="entry name" value="NBD_C"/>
</dbReference>
<comment type="catalytic activity">
    <reaction evidence="8">
        <text>3-dehydro-D-erythronate + ATP = 3-dehydro-4-O-phospho-D-erythronate + ADP + H(+)</text>
        <dbReference type="Rhea" id="RHEA:52556"/>
        <dbReference type="ChEBI" id="CHEBI:15378"/>
        <dbReference type="ChEBI" id="CHEBI:30616"/>
        <dbReference type="ChEBI" id="CHEBI:57958"/>
        <dbReference type="ChEBI" id="CHEBI:136593"/>
        <dbReference type="ChEBI" id="CHEBI:456216"/>
        <dbReference type="EC" id="2.7.1.217"/>
    </reaction>
</comment>